<dbReference type="SMART" id="SM00926">
    <property type="entry name" value="Molybdop_Fe4S4"/>
    <property type="match status" value="1"/>
</dbReference>
<dbReference type="SUPFAM" id="SSF53706">
    <property type="entry name" value="Formate dehydrogenase/DMSO reductase, domains 1-3"/>
    <property type="match status" value="1"/>
</dbReference>
<dbReference type="Pfam" id="PF00384">
    <property type="entry name" value="Molybdopterin"/>
    <property type="match status" value="1"/>
</dbReference>
<dbReference type="RefSeq" id="WP_274152970.1">
    <property type="nucleotide sequence ID" value="NZ_CP117812.1"/>
</dbReference>
<feature type="domain" description="4Fe-4S Mo/W bis-MGD-type" evidence="5">
    <location>
        <begin position="43"/>
        <end position="99"/>
    </location>
</feature>
<keyword evidence="7" id="KW-1185">Reference proteome</keyword>
<accession>A0ABY7VY12</accession>
<dbReference type="Gene3D" id="2.20.25.90">
    <property type="entry name" value="ADC-like domains"/>
    <property type="match status" value="1"/>
</dbReference>
<dbReference type="PROSITE" id="PS51669">
    <property type="entry name" value="4FE4S_MOW_BIS_MGD"/>
    <property type="match status" value="1"/>
</dbReference>
<proteinExistence type="predicted"/>
<gene>
    <name evidence="6" type="ORF">PQO03_20270</name>
</gene>
<dbReference type="InterPro" id="IPR006657">
    <property type="entry name" value="MoPterin_dinucl-bd_dom"/>
</dbReference>
<keyword evidence="4" id="KW-0411">Iron-sulfur</keyword>
<evidence type="ECO:0000256" key="4">
    <source>
        <dbReference type="ARBA" id="ARBA00023014"/>
    </source>
</evidence>
<keyword evidence="1" id="KW-0004">4Fe-4S</keyword>
<dbReference type="Gene3D" id="3.40.228.10">
    <property type="entry name" value="Dimethylsulfoxide Reductase, domain 2"/>
    <property type="match status" value="1"/>
</dbReference>
<evidence type="ECO:0000256" key="1">
    <source>
        <dbReference type="ARBA" id="ARBA00022485"/>
    </source>
</evidence>
<evidence type="ECO:0000256" key="3">
    <source>
        <dbReference type="ARBA" id="ARBA00023004"/>
    </source>
</evidence>
<protein>
    <submittedName>
        <fullName evidence="6">Nitrate reductase</fullName>
    </submittedName>
</protein>
<name>A0ABY7VY12_9BACT</name>
<evidence type="ECO:0000259" key="5">
    <source>
        <dbReference type="PROSITE" id="PS51669"/>
    </source>
</evidence>
<dbReference type="Gene3D" id="3.40.50.740">
    <property type="match status" value="1"/>
</dbReference>
<dbReference type="PROSITE" id="PS00490">
    <property type="entry name" value="MOLYBDOPTERIN_PROK_2"/>
    <property type="match status" value="1"/>
</dbReference>
<dbReference type="SUPFAM" id="SSF50692">
    <property type="entry name" value="ADC-like"/>
    <property type="match status" value="1"/>
</dbReference>
<sequence>MSNSIKEKISNVIRQWDGPLTKELLREPAKYGLGQVPEKLKPDSTTTLVCGFCSTGCGLNVHLKDGEAVNLTPDTQYPVNLGMACPKGWEALAPLNAKDRAKSPMIRTKNGKLVEVDWDSAMKRMVAEFKNVQSKYDDEAVAFLSTGQIVSEEMAFLGALTKFGMNMIHGDGNTRQCMATAVVSYKQSLGFDAPPYTYKDFEESDVIILVGSNLCIAHPIMWERVAMNKHNPEIVVIDPRKTETAVAGTQHYPIAPKSDLAFFYGLANQLIEQGFIQQDYIDKYTNGFEGFVEHVKEYTPEKVEEASGIKADQLQKLVDTIAAGKRVSLWWTMGVNQSHEGVRVAQALINIALMTGNFGRPGTGANSITGQCNAMGSRLFSNTTNLLGGHDFANEVHRTKVADITGVPVDSIPEKMGWAYDQIIDGIASGKIKALWVIATNSAHSWINQQSFRDIIKKLDFLVVQDMYHSTETAELADMILPAAAWGEKTGTFINSERRYGMVKKVKRAPGQALSDFNIFKLVANYWGCSEMFKKWTHPEAVFQMLKACTKDQPCDISGIKDYQMIDSCGGIQWPLLEGEELQDHERRLFADGKFHHPDGKAKFLYEEPRKALEVPCQEYPSWLLTGRGTSSQWHTQTRTKNSSVLTKLYPKDIYVEINAVEARQLKIEPSEWVWVKSRRGKLKARACPSYHVQEGQVFISMHYPECNYLTFPSFDPYSRQPSYKACAVKVSKMEYWE</sequence>
<evidence type="ECO:0000256" key="2">
    <source>
        <dbReference type="ARBA" id="ARBA00022723"/>
    </source>
</evidence>
<dbReference type="PANTHER" id="PTHR43105:SF10">
    <property type="entry name" value="NADH-QUINONE OXIDOREDUCTASE SUBUNIT G"/>
    <property type="match status" value="1"/>
</dbReference>
<dbReference type="CDD" id="cd00508">
    <property type="entry name" value="MopB_CT_Fdh-Nap-like"/>
    <property type="match status" value="1"/>
</dbReference>
<dbReference type="EMBL" id="CP117812">
    <property type="protein sequence ID" value="WDE98159.1"/>
    <property type="molecule type" value="Genomic_DNA"/>
</dbReference>
<dbReference type="PIRSF" id="PIRSF000144">
    <property type="entry name" value="CbbBc"/>
    <property type="match status" value="1"/>
</dbReference>
<keyword evidence="3" id="KW-0408">Iron</keyword>
<dbReference type="InterPro" id="IPR006963">
    <property type="entry name" value="Mopterin_OxRdtase_4Fe-4S_dom"/>
</dbReference>
<dbReference type="Proteomes" id="UP001214250">
    <property type="component" value="Chromosome 2"/>
</dbReference>
<dbReference type="Pfam" id="PF04879">
    <property type="entry name" value="Molybdop_Fe4S4"/>
    <property type="match status" value="1"/>
</dbReference>
<dbReference type="InterPro" id="IPR050123">
    <property type="entry name" value="Prok_molybdopt-oxidoreductase"/>
</dbReference>
<dbReference type="Gene3D" id="2.40.40.20">
    <property type="match status" value="1"/>
</dbReference>
<evidence type="ECO:0000313" key="6">
    <source>
        <dbReference type="EMBL" id="WDE98159.1"/>
    </source>
</evidence>
<dbReference type="PANTHER" id="PTHR43105">
    <property type="entry name" value="RESPIRATORY NITRATE REDUCTASE"/>
    <property type="match status" value="1"/>
</dbReference>
<dbReference type="InterPro" id="IPR006655">
    <property type="entry name" value="Mopterin_OxRdtase_prok_CS"/>
</dbReference>
<organism evidence="6 7">
    <name type="scientific">Lentisphaera profundi</name>
    <dbReference type="NCBI Taxonomy" id="1658616"/>
    <lineage>
        <taxon>Bacteria</taxon>
        <taxon>Pseudomonadati</taxon>
        <taxon>Lentisphaerota</taxon>
        <taxon>Lentisphaeria</taxon>
        <taxon>Lentisphaerales</taxon>
        <taxon>Lentisphaeraceae</taxon>
        <taxon>Lentisphaera</taxon>
    </lineage>
</organism>
<dbReference type="CDD" id="cd02754">
    <property type="entry name" value="MopB_Nitrate-R-NapA-like"/>
    <property type="match status" value="1"/>
</dbReference>
<dbReference type="InterPro" id="IPR006656">
    <property type="entry name" value="Mopterin_OxRdtase"/>
</dbReference>
<evidence type="ECO:0000313" key="7">
    <source>
        <dbReference type="Proteomes" id="UP001214250"/>
    </source>
</evidence>
<reference evidence="6 7" key="1">
    <citation type="submission" date="2023-02" db="EMBL/GenBank/DDBJ databases">
        <title>Genome sequence of Lentisphaera profundi SAORIC-696.</title>
        <authorList>
            <person name="Kim e."/>
            <person name="Cho J.-C."/>
            <person name="Choi A."/>
            <person name="Kang I."/>
        </authorList>
    </citation>
    <scope>NUCLEOTIDE SEQUENCE [LARGE SCALE GENOMIC DNA]</scope>
    <source>
        <strain evidence="6 7">SAORIC-696</strain>
    </source>
</reference>
<dbReference type="InterPro" id="IPR009010">
    <property type="entry name" value="Asp_de-COase-like_dom_sf"/>
</dbReference>
<dbReference type="Pfam" id="PF01568">
    <property type="entry name" value="Molydop_binding"/>
    <property type="match status" value="1"/>
</dbReference>
<keyword evidence="2" id="KW-0479">Metal-binding</keyword>